<dbReference type="InterPro" id="IPR011010">
    <property type="entry name" value="DNA_brk_join_enz"/>
</dbReference>
<comment type="similarity">
    <text evidence="1">Belongs to the 'phage' integrase family.</text>
</comment>
<dbReference type="Pfam" id="PF00589">
    <property type="entry name" value="Phage_integrase"/>
    <property type="match status" value="1"/>
</dbReference>
<dbReference type="PROSITE" id="PS51898">
    <property type="entry name" value="TYR_RECOMBINASE"/>
    <property type="match status" value="1"/>
</dbReference>
<feature type="domain" description="Core-binding (CB)" evidence="7">
    <location>
        <begin position="11"/>
        <end position="90"/>
    </location>
</feature>
<dbReference type="GO" id="GO:0015074">
    <property type="term" value="P:DNA integration"/>
    <property type="evidence" value="ECO:0007669"/>
    <property type="project" value="UniProtKB-KW"/>
</dbReference>
<feature type="domain" description="Tyr recombinase" evidence="6">
    <location>
        <begin position="109"/>
        <end position="289"/>
    </location>
</feature>
<dbReference type="GO" id="GO:0003677">
    <property type="term" value="F:DNA binding"/>
    <property type="evidence" value="ECO:0007669"/>
    <property type="project" value="UniProtKB-UniRule"/>
</dbReference>
<dbReference type="InterPro" id="IPR002104">
    <property type="entry name" value="Integrase_catalytic"/>
</dbReference>
<comment type="caution">
    <text evidence="8">The sequence shown here is derived from an EMBL/GenBank/DDBJ whole genome shotgun (WGS) entry which is preliminary data.</text>
</comment>
<dbReference type="Pfam" id="PF02899">
    <property type="entry name" value="Phage_int_SAM_1"/>
    <property type="match status" value="1"/>
</dbReference>
<dbReference type="InterPro" id="IPR050090">
    <property type="entry name" value="Tyrosine_recombinase_XerCD"/>
</dbReference>
<keyword evidence="2" id="KW-0229">DNA integration</keyword>
<dbReference type="CDD" id="cd00397">
    <property type="entry name" value="DNA_BRE_C"/>
    <property type="match status" value="1"/>
</dbReference>
<evidence type="ECO:0000256" key="2">
    <source>
        <dbReference type="ARBA" id="ARBA00022908"/>
    </source>
</evidence>
<evidence type="ECO:0000256" key="3">
    <source>
        <dbReference type="ARBA" id="ARBA00023125"/>
    </source>
</evidence>
<proteinExistence type="inferred from homology"/>
<dbReference type="PANTHER" id="PTHR30349">
    <property type="entry name" value="PHAGE INTEGRASE-RELATED"/>
    <property type="match status" value="1"/>
</dbReference>
<dbReference type="PANTHER" id="PTHR30349:SF41">
    <property type="entry name" value="INTEGRASE_RECOMBINASE PROTEIN MJ0367-RELATED"/>
    <property type="match status" value="1"/>
</dbReference>
<dbReference type="AlphaFoldDB" id="A0A7V4WL46"/>
<evidence type="ECO:0000256" key="5">
    <source>
        <dbReference type="PROSITE-ProRule" id="PRU01248"/>
    </source>
</evidence>
<protein>
    <submittedName>
        <fullName evidence="8">Site-specific integrase</fullName>
    </submittedName>
</protein>
<keyword evidence="3 5" id="KW-0238">DNA-binding</keyword>
<dbReference type="InterPro" id="IPR013762">
    <property type="entry name" value="Integrase-like_cat_sf"/>
</dbReference>
<dbReference type="InterPro" id="IPR004107">
    <property type="entry name" value="Integrase_SAM-like_N"/>
</dbReference>
<accession>A0A7V4WL46</accession>
<evidence type="ECO:0000256" key="1">
    <source>
        <dbReference type="ARBA" id="ARBA00008857"/>
    </source>
</evidence>
<dbReference type="InterPro" id="IPR010998">
    <property type="entry name" value="Integrase_recombinase_N"/>
</dbReference>
<dbReference type="Gene3D" id="1.10.150.130">
    <property type="match status" value="1"/>
</dbReference>
<dbReference type="SUPFAM" id="SSF56349">
    <property type="entry name" value="DNA breaking-rejoining enzymes"/>
    <property type="match status" value="1"/>
</dbReference>
<gene>
    <name evidence="8" type="ORF">ENW11_05995</name>
</gene>
<evidence type="ECO:0000259" key="7">
    <source>
        <dbReference type="PROSITE" id="PS51900"/>
    </source>
</evidence>
<name>A0A7V4WL46_9BACT</name>
<dbReference type="PROSITE" id="PS51900">
    <property type="entry name" value="CB"/>
    <property type="match status" value="1"/>
</dbReference>
<dbReference type="EMBL" id="DTIY01000039">
    <property type="protein sequence ID" value="HGY39334.1"/>
    <property type="molecule type" value="Genomic_DNA"/>
</dbReference>
<organism evidence="8">
    <name type="scientific">Candidatus Caldatribacterium saccharofermentans</name>
    <dbReference type="NCBI Taxonomy" id="1454753"/>
    <lineage>
        <taxon>Bacteria</taxon>
        <taxon>Pseudomonadati</taxon>
        <taxon>Atribacterota</taxon>
        <taxon>Atribacteria</taxon>
        <taxon>Atribacterales</taxon>
        <taxon>Candidatus Caldatribacteriaceae</taxon>
        <taxon>Candidatus Caldatribacterium</taxon>
    </lineage>
</organism>
<sequence>MGKVVKLHHARSAEALLELFLFEKKAEGRAPRTIRDYEEHISAFFRRFPDALRSEEALRRAVLEYFAEDVKPATFNLRRAYLKSFFAFLVREGVIEKNPIDFKKRKDEGKARAVPLEVLKKLLEVPDKKTFAGLRDYVLILFILDTGIRPGEALKLKREDFDFGSLEVTVPLDVAKTRKKRTLPVSPLVAREIKRLLALRPLEWQEAPVFCGFEGKPLSVEAFSRRLRKYSQKIGYPVTPYDLRHSFAILFLRGGGNVFALQRTLGHTDLTMTKRYLALTHEDLRREHERATPVNLFVKKRVRGV</sequence>
<dbReference type="GO" id="GO:0006310">
    <property type="term" value="P:DNA recombination"/>
    <property type="evidence" value="ECO:0007669"/>
    <property type="project" value="UniProtKB-KW"/>
</dbReference>
<reference evidence="8" key="1">
    <citation type="journal article" date="2020" name="mSystems">
        <title>Genome- and Community-Level Interaction Insights into Carbon Utilization and Element Cycling Functions of Hydrothermarchaeota in Hydrothermal Sediment.</title>
        <authorList>
            <person name="Zhou Z."/>
            <person name="Liu Y."/>
            <person name="Xu W."/>
            <person name="Pan J."/>
            <person name="Luo Z.H."/>
            <person name="Li M."/>
        </authorList>
    </citation>
    <scope>NUCLEOTIDE SEQUENCE [LARGE SCALE GENOMIC DNA]</scope>
    <source>
        <strain evidence="8">SpSt-82</strain>
    </source>
</reference>
<dbReference type="Gene3D" id="1.10.443.10">
    <property type="entry name" value="Intergrase catalytic core"/>
    <property type="match status" value="1"/>
</dbReference>
<evidence type="ECO:0000256" key="4">
    <source>
        <dbReference type="ARBA" id="ARBA00023172"/>
    </source>
</evidence>
<keyword evidence="4" id="KW-0233">DNA recombination</keyword>
<dbReference type="InterPro" id="IPR044068">
    <property type="entry name" value="CB"/>
</dbReference>
<evidence type="ECO:0000259" key="6">
    <source>
        <dbReference type="PROSITE" id="PS51898"/>
    </source>
</evidence>
<evidence type="ECO:0000313" key="8">
    <source>
        <dbReference type="EMBL" id="HGY39334.1"/>
    </source>
</evidence>